<evidence type="ECO:0000256" key="4">
    <source>
        <dbReference type="ARBA" id="ARBA00032089"/>
    </source>
</evidence>
<dbReference type="InterPro" id="IPR042177">
    <property type="entry name" value="Cell/Rod_1"/>
</dbReference>
<keyword evidence="5" id="KW-0175">Coiled coil</keyword>
<keyword evidence="3" id="KW-0133">Cell shape</keyword>
<evidence type="ECO:0000313" key="9">
    <source>
        <dbReference type="Proteomes" id="UP000177306"/>
    </source>
</evidence>
<proteinExistence type="inferred from homology"/>
<name>A0A1F6EI81_9BACT</name>
<dbReference type="InterPro" id="IPR042175">
    <property type="entry name" value="Cell/Rod_MreC_2"/>
</dbReference>
<dbReference type="Pfam" id="PF04085">
    <property type="entry name" value="MreC"/>
    <property type="match status" value="1"/>
</dbReference>
<gene>
    <name evidence="8" type="ORF">A3A38_00950</name>
</gene>
<keyword evidence="6" id="KW-0472">Membrane</keyword>
<dbReference type="GO" id="GO:0005886">
    <property type="term" value="C:plasma membrane"/>
    <property type="evidence" value="ECO:0007669"/>
    <property type="project" value="TreeGrafter"/>
</dbReference>
<dbReference type="AlphaFoldDB" id="A0A1F6EI81"/>
<evidence type="ECO:0000256" key="5">
    <source>
        <dbReference type="SAM" id="Coils"/>
    </source>
</evidence>
<comment type="caution">
    <text evidence="8">The sequence shown here is derived from an EMBL/GenBank/DDBJ whole genome shotgun (WGS) entry which is preliminary data.</text>
</comment>
<protein>
    <recommendedName>
        <fullName evidence="2">Cell shape-determining protein MreC</fullName>
    </recommendedName>
    <alternativeName>
        <fullName evidence="4">Cell shape protein MreC</fullName>
    </alternativeName>
</protein>
<evidence type="ECO:0000256" key="2">
    <source>
        <dbReference type="ARBA" id="ARBA00013855"/>
    </source>
</evidence>
<dbReference type="PANTHER" id="PTHR34138:SF1">
    <property type="entry name" value="CELL SHAPE-DETERMINING PROTEIN MREC"/>
    <property type="match status" value="1"/>
</dbReference>
<dbReference type="Gene3D" id="2.40.10.340">
    <property type="entry name" value="Rod shape-determining protein MreC, domain 1"/>
    <property type="match status" value="1"/>
</dbReference>
<feature type="coiled-coil region" evidence="5">
    <location>
        <begin position="68"/>
        <end position="112"/>
    </location>
</feature>
<evidence type="ECO:0000256" key="6">
    <source>
        <dbReference type="SAM" id="Phobius"/>
    </source>
</evidence>
<keyword evidence="6" id="KW-0812">Transmembrane</keyword>
<dbReference type="Proteomes" id="UP000177306">
    <property type="component" value="Unassembled WGS sequence"/>
</dbReference>
<feature type="domain" description="Rod shape-determining protein MreC beta-barrel core" evidence="7">
    <location>
        <begin position="128"/>
        <end position="257"/>
    </location>
</feature>
<keyword evidence="6" id="KW-1133">Transmembrane helix</keyword>
<evidence type="ECO:0000256" key="3">
    <source>
        <dbReference type="ARBA" id="ARBA00022960"/>
    </source>
</evidence>
<organism evidence="8 9">
    <name type="scientific">Candidatus Kaiserbacteria bacterium RIFCSPLOWO2_01_FULL_53_17</name>
    <dbReference type="NCBI Taxonomy" id="1798511"/>
    <lineage>
        <taxon>Bacteria</taxon>
        <taxon>Candidatus Kaiseribacteriota</taxon>
    </lineage>
</organism>
<dbReference type="InterPro" id="IPR007221">
    <property type="entry name" value="MreC"/>
</dbReference>
<accession>A0A1F6EI81</accession>
<evidence type="ECO:0000313" key="8">
    <source>
        <dbReference type="EMBL" id="OGG73022.1"/>
    </source>
</evidence>
<feature type="transmembrane region" description="Helical" evidence="6">
    <location>
        <begin position="12"/>
        <end position="29"/>
    </location>
</feature>
<dbReference type="Gene3D" id="2.40.10.350">
    <property type="entry name" value="Rod shape-determining protein MreC, domain 2"/>
    <property type="match status" value="1"/>
</dbReference>
<evidence type="ECO:0000256" key="1">
    <source>
        <dbReference type="ARBA" id="ARBA00009369"/>
    </source>
</evidence>
<dbReference type="EMBL" id="MFLY01000016">
    <property type="protein sequence ID" value="OGG73022.1"/>
    <property type="molecule type" value="Genomic_DNA"/>
</dbReference>
<dbReference type="InterPro" id="IPR055342">
    <property type="entry name" value="MreC_beta-barrel_core"/>
</dbReference>
<evidence type="ECO:0000259" key="7">
    <source>
        <dbReference type="Pfam" id="PF04085"/>
    </source>
</evidence>
<dbReference type="GO" id="GO:0008360">
    <property type="term" value="P:regulation of cell shape"/>
    <property type="evidence" value="ECO:0007669"/>
    <property type="project" value="UniProtKB-KW"/>
</dbReference>
<sequence>MKNLYPQNEPPLFAAFIAVLIVAGSIFGIDRLSGGVVRGYAREGGGAFWALANGATALVTESGALSGRRALEEENAALEGEIARRDESLTRFEALEDENAALREMANLAANDPGIAASVLSSLWSSPYGTFSIGVGSEEGVDEGSVVLTPGGFVLGIVTDVAAHTSLVEALFAPGNEVELTTNDIAFTAEGQGGGNARARVPRDAAVEARAVVLVPELASRPAGVVGAVESASSSAFTSVYIHLPVNVSVLRYVYVVTP</sequence>
<comment type="similarity">
    <text evidence="1">Belongs to the MreC family.</text>
</comment>
<reference evidence="8 9" key="1">
    <citation type="journal article" date="2016" name="Nat. Commun.">
        <title>Thousands of microbial genomes shed light on interconnected biogeochemical processes in an aquifer system.</title>
        <authorList>
            <person name="Anantharaman K."/>
            <person name="Brown C.T."/>
            <person name="Hug L.A."/>
            <person name="Sharon I."/>
            <person name="Castelle C.J."/>
            <person name="Probst A.J."/>
            <person name="Thomas B.C."/>
            <person name="Singh A."/>
            <person name="Wilkins M.J."/>
            <person name="Karaoz U."/>
            <person name="Brodie E.L."/>
            <person name="Williams K.H."/>
            <person name="Hubbard S.S."/>
            <person name="Banfield J.F."/>
        </authorList>
    </citation>
    <scope>NUCLEOTIDE SEQUENCE [LARGE SCALE GENOMIC DNA]</scope>
</reference>
<dbReference type="PANTHER" id="PTHR34138">
    <property type="entry name" value="CELL SHAPE-DETERMINING PROTEIN MREC"/>
    <property type="match status" value="1"/>
</dbReference>